<dbReference type="RefSeq" id="WP_090556097.1">
    <property type="nucleotide sequence ID" value="NZ_FNRA01000003.1"/>
</dbReference>
<organism evidence="7 8">
    <name type="scientific">Pedobacter hartonius</name>
    <dbReference type="NCBI Taxonomy" id="425514"/>
    <lineage>
        <taxon>Bacteria</taxon>
        <taxon>Pseudomonadati</taxon>
        <taxon>Bacteroidota</taxon>
        <taxon>Sphingobacteriia</taxon>
        <taxon>Sphingobacteriales</taxon>
        <taxon>Sphingobacteriaceae</taxon>
        <taxon>Pedobacter</taxon>
    </lineage>
</organism>
<comment type="subcellular location">
    <subcellularLocation>
        <location evidence="1">Membrane</location>
        <topology evidence="1">Multi-pass membrane protein</topology>
    </subcellularLocation>
</comment>
<feature type="transmembrane region" description="Helical" evidence="5">
    <location>
        <begin position="75"/>
        <end position="98"/>
    </location>
</feature>
<keyword evidence="4 5" id="KW-0472">Membrane</keyword>
<feature type="transmembrane region" description="Helical" evidence="5">
    <location>
        <begin position="50"/>
        <end position="68"/>
    </location>
</feature>
<dbReference type="AlphaFoldDB" id="A0A1H4BWI6"/>
<dbReference type="InterPro" id="IPR009908">
    <property type="entry name" value="Methylamine_util_MauE"/>
</dbReference>
<evidence type="ECO:0000313" key="7">
    <source>
        <dbReference type="EMBL" id="SEA52511.1"/>
    </source>
</evidence>
<evidence type="ECO:0000256" key="3">
    <source>
        <dbReference type="ARBA" id="ARBA00022989"/>
    </source>
</evidence>
<feature type="transmembrane region" description="Helical" evidence="5">
    <location>
        <begin position="12"/>
        <end position="30"/>
    </location>
</feature>
<proteinExistence type="predicted"/>
<evidence type="ECO:0000259" key="6">
    <source>
        <dbReference type="Pfam" id="PF07291"/>
    </source>
</evidence>
<gene>
    <name evidence="7" type="ORF">SAMN05443550_103497</name>
</gene>
<dbReference type="Proteomes" id="UP000198850">
    <property type="component" value="Unassembled WGS sequence"/>
</dbReference>
<dbReference type="Pfam" id="PF07291">
    <property type="entry name" value="MauE"/>
    <property type="match status" value="1"/>
</dbReference>
<sequence length="161" mass="18470">MNTKIKMVIPDIACYLFVLLFLYTAANKIWKFHNFEWVLGTLPVIGKYHLLLAYAIPSAEIISSVLLLTNSTRKYGLISSFLLMLTFSTYLLFMVFYAKDLPCNCGGVISHLSWGQHIIFNLFFLMLSVIALKFDNDIKGFTLINTHHNDKDIVRAKQAKR</sequence>
<feature type="transmembrane region" description="Helical" evidence="5">
    <location>
        <begin position="118"/>
        <end position="134"/>
    </location>
</feature>
<evidence type="ECO:0000313" key="8">
    <source>
        <dbReference type="Proteomes" id="UP000198850"/>
    </source>
</evidence>
<keyword evidence="8" id="KW-1185">Reference proteome</keyword>
<accession>A0A1H4BWI6</accession>
<keyword evidence="3 5" id="KW-1133">Transmembrane helix</keyword>
<reference evidence="7 8" key="1">
    <citation type="submission" date="2016-10" db="EMBL/GenBank/DDBJ databases">
        <authorList>
            <person name="de Groot N.N."/>
        </authorList>
    </citation>
    <scope>NUCLEOTIDE SEQUENCE [LARGE SCALE GENOMIC DNA]</scope>
    <source>
        <strain evidence="7 8">DSM 19033</strain>
    </source>
</reference>
<dbReference type="GO" id="GO:0030416">
    <property type="term" value="P:methylamine metabolic process"/>
    <property type="evidence" value="ECO:0007669"/>
    <property type="project" value="InterPro"/>
</dbReference>
<dbReference type="OrthoDB" id="673785at2"/>
<evidence type="ECO:0000256" key="2">
    <source>
        <dbReference type="ARBA" id="ARBA00022692"/>
    </source>
</evidence>
<evidence type="ECO:0000256" key="5">
    <source>
        <dbReference type="SAM" id="Phobius"/>
    </source>
</evidence>
<dbReference type="EMBL" id="FNRA01000003">
    <property type="protein sequence ID" value="SEA52511.1"/>
    <property type="molecule type" value="Genomic_DNA"/>
</dbReference>
<keyword evidence="2 5" id="KW-0812">Transmembrane</keyword>
<protein>
    <recommendedName>
        <fullName evidence="6">Methylamine utilisation protein MauE domain-containing protein</fullName>
    </recommendedName>
</protein>
<name>A0A1H4BWI6_9SPHI</name>
<dbReference type="GO" id="GO:0016020">
    <property type="term" value="C:membrane"/>
    <property type="evidence" value="ECO:0007669"/>
    <property type="project" value="UniProtKB-SubCell"/>
</dbReference>
<evidence type="ECO:0000256" key="1">
    <source>
        <dbReference type="ARBA" id="ARBA00004141"/>
    </source>
</evidence>
<feature type="domain" description="Methylamine utilisation protein MauE" evidence="6">
    <location>
        <begin position="9"/>
        <end position="132"/>
    </location>
</feature>
<dbReference type="STRING" id="425514.SAMN05443550_103497"/>
<evidence type="ECO:0000256" key="4">
    <source>
        <dbReference type="ARBA" id="ARBA00023136"/>
    </source>
</evidence>